<keyword evidence="2" id="KW-1185">Reference proteome</keyword>
<dbReference type="EMBL" id="CP019641">
    <property type="protein sequence ID" value="AQQ55314.1"/>
    <property type="molecule type" value="Genomic_DNA"/>
</dbReference>
<organism evidence="1 2">
    <name type="scientific">Planococcus lenghuensis</name>
    <dbReference type="NCBI Taxonomy" id="2213202"/>
    <lineage>
        <taxon>Bacteria</taxon>
        <taxon>Bacillati</taxon>
        <taxon>Bacillota</taxon>
        <taxon>Bacilli</taxon>
        <taxon>Bacillales</taxon>
        <taxon>Caryophanaceae</taxon>
        <taxon>Planococcus</taxon>
    </lineage>
</organism>
<dbReference type="KEGG" id="pmar:B0X71_19255"/>
<gene>
    <name evidence="1" type="ORF">B0X71_19255</name>
</gene>
<proteinExistence type="predicted"/>
<geneLocation type="plasmid" evidence="1 2">
    <name>unnamed1</name>
</geneLocation>
<evidence type="ECO:0000313" key="2">
    <source>
        <dbReference type="Proteomes" id="UP000188184"/>
    </source>
</evidence>
<reference evidence="1 2" key="1">
    <citation type="submission" date="2017-02" db="EMBL/GenBank/DDBJ databases">
        <title>The complete genomic sequence of a novel cold adapted crude oil-degrading bacterium Planococcus qaidamina Y42.</title>
        <authorList>
            <person name="Yang R."/>
        </authorList>
    </citation>
    <scope>NUCLEOTIDE SEQUENCE [LARGE SCALE GENOMIC DNA]</scope>
    <source>
        <strain evidence="1 2">Y42</strain>
        <plasmid evidence="1 2">unnamed1</plasmid>
    </source>
</reference>
<dbReference type="RefSeq" id="WP_198038777.1">
    <property type="nucleotide sequence ID" value="NZ_CP019641.1"/>
</dbReference>
<name>A0A1Q2L4L1_9BACL</name>
<sequence>MSVKFKDQFPNYQNFSNNDFLMNKANYNLLKELSHKMPKLLRETAQVRKGLYLDGTLRNMADIVSGHTNNDKTKHWGWNFIIRDFEEQILDFVDIKFHKFMDCILDLEIFFLNPMKDLNDIFEEHNFGYRLTNDPEKPWRCVNPAIDMSIDIEEVILSTTELCEQTAQHIKQAKEQLNRAHELRPRKDAIRDCLSAMEALMKHLTNAKDVEQADERMRADNEKWGQGFIVKDGLILWKMFHNKFKDIRHGNFDISEISYDEAIYFVDKLLAYVKYISARAVASEKVDKLIF</sequence>
<protein>
    <submittedName>
        <fullName evidence="1">Uncharacterized protein</fullName>
    </submittedName>
</protein>
<dbReference type="Proteomes" id="UP000188184">
    <property type="component" value="Plasmid unnamed1"/>
</dbReference>
<keyword evidence="1" id="KW-0614">Plasmid</keyword>
<accession>A0A1Q2L4L1</accession>
<evidence type="ECO:0000313" key="1">
    <source>
        <dbReference type="EMBL" id="AQQ55314.1"/>
    </source>
</evidence>
<dbReference type="AlphaFoldDB" id="A0A1Q2L4L1"/>